<feature type="domain" description="Vacuolar protein sorting-associated protein 54 C-terminal" evidence="7">
    <location>
        <begin position="229"/>
        <end position="359"/>
    </location>
</feature>
<evidence type="ECO:0000313" key="8">
    <source>
        <dbReference type="EMBL" id="KAJ4309407.1"/>
    </source>
</evidence>
<keyword evidence="6" id="KW-0175">Coiled coil</keyword>
<keyword evidence="3" id="KW-0813">Transport</keyword>
<evidence type="ECO:0000256" key="5">
    <source>
        <dbReference type="ARBA" id="ARBA00023034"/>
    </source>
</evidence>
<dbReference type="InterPro" id="IPR012501">
    <property type="entry name" value="Vps54_C"/>
</dbReference>
<sequence>MTGGTRSLQQKSSILARTLRALEPGDAEAMLTEIYVNVTETLRRLTTQVKLLLDITSSLDYDSSIAAHQTQELYKAIDLPRLLGQAVDIAQDRIVKLLRVRSEQSMRLSRVWFLRYFSLNLGFVSECESISGQSGIALETVVNGQIKDFIQQHGVESDRWEARDFTEDDSAKLNWILSCSTTYPTEQSDSLKIWIPCYDGHPESGEASDPQTSDGRKAKTRRSACIGEQVFVLPNSAILCMNGLSHFLQLISGMPSMAADISTSLVFHLRHFNACCTRLVLDAGARQSAGLKNITSKHLALASQALAFIAALTSHVREFVRRYAGRGATPLRVVEFDEVKRLYQEQESRMNDKLVDIISRLAQAHVKVLKHIGWDNGQKDVHPYMATLVKDTTSLHCILTKKMPKGTVATVMVPVFLIYKAQFGQAFQEMGAVTESGRDR</sequence>
<dbReference type="Proteomes" id="UP001140502">
    <property type="component" value="Unassembled WGS sequence"/>
</dbReference>
<dbReference type="AlphaFoldDB" id="A0A9W8TD82"/>
<reference evidence="8" key="1">
    <citation type="submission" date="2022-10" db="EMBL/GenBank/DDBJ databases">
        <title>Tapping the CABI collections for fungal endophytes: first genome assemblies for Collariella, Neodidymelliopsis, Ascochyta clinopodiicola, Didymella pomorum, Didymosphaeria variabile, Neocosmospora piperis and Neocucurbitaria cava.</title>
        <authorList>
            <person name="Hill R."/>
        </authorList>
    </citation>
    <scope>NUCLEOTIDE SEQUENCE</scope>
    <source>
        <strain evidence="8">IMI 366586</strain>
    </source>
</reference>
<organism evidence="8 9">
    <name type="scientific">Fusarium piperis</name>
    <dbReference type="NCBI Taxonomy" id="1435070"/>
    <lineage>
        <taxon>Eukaryota</taxon>
        <taxon>Fungi</taxon>
        <taxon>Dikarya</taxon>
        <taxon>Ascomycota</taxon>
        <taxon>Pezizomycotina</taxon>
        <taxon>Sordariomycetes</taxon>
        <taxon>Hypocreomycetidae</taxon>
        <taxon>Hypocreales</taxon>
        <taxon>Nectriaceae</taxon>
        <taxon>Fusarium</taxon>
        <taxon>Fusarium solani species complex</taxon>
    </lineage>
</organism>
<dbReference type="EMBL" id="JAPEUR010000437">
    <property type="protein sequence ID" value="KAJ4309407.1"/>
    <property type="molecule type" value="Genomic_DNA"/>
</dbReference>
<keyword evidence="9" id="KW-1185">Reference proteome</keyword>
<accession>A0A9W8TD82</accession>
<evidence type="ECO:0000256" key="1">
    <source>
        <dbReference type="ARBA" id="ARBA00004601"/>
    </source>
</evidence>
<comment type="caution">
    <text evidence="8">The sequence shown here is derived from an EMBL/GenBank/DDBJ whole genome shotgun (WGS) entry which is preliminary data.</text>
</comment>
<evidence type="ECO:0000256" key="4">
    <source>
        <dbReference type="ARBA" id="ARBA00022927"/>
    </source>
</evidence>
<dbReference type="GO" id="GO:0015031">
    <property type="term" value="P:protein transport"/>
    <property type="evidence" value="ECO:0007669"/>
    <property type="project" value="UniProtKB-KW"/>
</dbReference>
<dbReference type="GO" id="GO:0005829">
    <property type="term" value="C:cytosol"/>
    <property type="evidence" value="ECO:0007669"/>
    <property type="project" value="GOC"/>
</dbReference>
<keyword evidence="5" id="KW-0333">Golgi apparatus</keyword>
<proteinExistence type="inferred from homology"/>
<evidence type="ECO:0000256" key="2">
    <source>
        <dbReference type="ARBA" id="ARBA00009150"/>
    </source>
</evidence>
<dbReference type="GO" id="GO:0000938">
    <property type="term" value="C:GARP complex"/>
    <property type="evidence" value="ECO:0007669"/>
    <property type="project" value="InterPro"/>
</dbReference>
<dbReference type="GO" id="GO:0042147">
    <property type="term" value="P:retrograde transport, endosome to Golgi"/>
    <property type="evidence" value="ECO:0007669"/>
    <property type="project" value="InterPro"/>
</dbReference>
<dbReference type="InterPro" id="IPR039745">
    <property type="entry name" value="Vps54"/>
</dbReference>
<gene>
    <name evidence="8" type="ORF">N0V84_011515</name>
</gene>
<evidence type="ECO:0000256" key="6">
    <source>
        <dbReference type="ARBA" id="ARBA00023054"/>
    </source>
</evidence>
<evidence type="ECO:0000256" key="3">
    <source>
        <dbReference type="ARBA" id="ARBA00022448"/>
    </source>
</evidence>
<keyword evidence="4" id="KW-0653">Protein transport</keyword>
<dbReference type="PANTHER" id="PTHR12965:SF0">
    <property type="entry name" value="VACUOLAR PROTEIN SORTING-ASSOCIATED PROTEIN 54"/>
    <property type="match status" value="1"/>
</dbReference>
<evidence type="ECO:0000313" key="9">
    <source>
        <dbReference type="Proteomes" id="UP001140502"/>
    </source>
</evidence>
<protein>
    <recommendedName>
        <fullName evidence="7">Vacuolar protein sorting-associated protein 54 C-terminal domain-containing protein</fullName>
    </recommendedName>
</protein>
<dbReference type="PANTHER" id="PTHR12965">
    <property type="entry name" value="VACUOLAR PROTEIN SORTING 54"/>
    <property type="match status" value="1"/>
</dbReference>
<comment type="subcellular location">
    <subcellularLocation>
        <location evidence="1">Golgi apparatus</location>
        <location evidence="1">trans-Golgi network</location>
    </subcellularLocation>
</comment>
<evidence type="ECO:0000259" key="7">
    <source>
        <dbReference type="Pfam" id="PF07928"/>
    </source>
</evidence>
<dbReference type="OrthoDB" id="10259024at2759"/>
<comment type="similarity">
    <text evidence="2">Belongs to the VPS54 family.</text>
</comment>
<dbReference type="Pfam" id="PF07928">
    <property type="entry name" value="Vps54"/>
    <property type="match status" value="1"/>
</dbReference>
<dbReference type="GO" id="GO:0006896">
    <property type="term" value="P:Golgi to vacuole transport"/>
    <property type="evidence" value="ECO:0007669"/>
    <property type="project" value="TreeGrafter"/>
</dbReference>
<name>A0A9W8TD82_9HYPO</name>
<dbReference type="GO" id="GO:0019905">
    <property type="term" value="F:syntaxin binding"/>
    <property type="evidence" value="ECO:0007669"/>
    <property type="project" value="TreeGrafter"/>
</dbReference>